<dbReference type="InterPro" id="IPR046342">
    <property type="entry name" value="CBS_dom_sf"/>
</dbReference>
<dbReference type="SUPFAM" id="SSF54631">
    <property type="entry name" value="CBS-domain pair"/>
    <property type="match status" value="1"/>
</dbReference>
<comment type="catalytic activity">
    <reaction evidence="7">
        <text>a quaternary ammonium(out) + ATP + H2O = a quaternary ammonium(in) + ADP + phosphate + H(+)</text>
        <dbReference type="Rhea" id="RHEA:11036"/>
        <dbReference type="ChEBI" id="CHEBI:15377"/>
        <dbReference type="ChEBI" id="CHEBI:15378"/>
        <dbReference type="ChEBI" id="CHEBI:30616"/>
        <dbReference type="ChEBI" id="CHEBI:35267"/>
        <dbReference type="ChEBI" id="CHEBI:43474"/>
        <dbReference type="ChEBI" id="CHEBI:456216"/>
    </reaction>
</comment>
<dbReference type="InterPro" id="IPR000644">
    <property type="entry name" value="CBS_dom"/>
</dbReference>
<keyword evidence="11" id="KW-1185">Reference proteome</keyword>
<feature type="domain" description="CBS" evidence="9">
    <location>
        <begin position="288"/>
        <end position="345"/>
    </location>
</feature>
<proteinExistence type="inferred from homology"/>
<evidence type="ECO:0000256" key="6">
    <source>
        <dbReference type="PROSITE-ProRule" id="PRU00703"/>
    </source>
</evidence>
<evidence type="ECO:0000256" key="3">
    <source>
        <dbReference type="ARBA" id="ARBA00022741"/>
    </source>
</evidence>
<feature type="domain" description="ABC transporter" evidence="8">
    <location>
        <begin position="7"/>
        <end position="267"/>
    </location>
</feature>
<organism evidence="10 11">
    <name type="scientific">Pseudogemmobacter lacusdianii</name>
    <dbReference type="NCBI Taxonomy" id="3069608"/>
    <lineage>
        <taxon>Bacteria</taxon>
        <taxon>Pseudomonadati</taxon>
        <taxon>Pseudomonadota</taxon>
        <taxon>Alphaproteobacteria</taxon>
        <taxon>Rhodobacterales</taxon>
        <taxon>Paracoccaceae</taxon>
        <taxon>Pseudogemmobacter</taxon>
    </lineage>
</organism>
<protein>
    <recommendedName>
        <fullName evidence="7">Quaternary amine transport ATP-binding protein</fullName>
        <ecNumber evidence="7">7.6.2.9</ecNumber>
    </recommendedName>
</protein>
<sequence length="346" mass="37955">MADQIGIEIRNLYKIFGPRAAELMEKVRAGATKTELNEQHHHVLGLNNINMSMAAGQIHVIMGLSGSGKSTLIRHINRLIDPTAGEVMVGGENVVGMSKEALREFRRHQTAMVFQKFALLPNRTVLENTYYGLEIQGVPHAKRVDAAMRWIERVGLKGFEKKYPNQLSGGMQQRVGLARALSNDAPILLMDEAYSALDPLIRVDMQTVLLDLQKEIRKTVVFITHDLDEALRLGDSIAILRDGEIIQQGTSQDIVLRPADAYIENFVREVNRGRVIRADAAMAALNGAEPPAGRVSGSNTLDDAGRIMVQNGMTRLAVIDDHSGQPVGVLTMEAIMAAITRHNAAA</sequence>
<dbReference type="InterPro" id="IPR017871">
    <property type="entry name" value="ABC_transporter-like_CS"/>
</dbReference>
<evidence type="ECO:0000313" key="11">
    <source>
        <dbReference type="Proteomes" id="UP001239680"/>
    </source>
</evidence>
<evidence type="ECO:0000259" key="9">
    <source>
        <dbReference type="PROSITE" id="PS51371"/>
    </source>
</evidence>
<reference evidence="10 11" key="1">
    <citation type="submission" date="2023-08" db="EMBL/GenBank/DDBJ databases">
        <title>Characterization of two Paracoccaceae strains isolated from Phycosphere and proposal of Xinfangfangia lacusdiani sp. nov.</title>
        <authorList>
            <person name="Deng Y."/>
            <person name="Zhang Y.Q."/>
        </authorList>
    </citation>
    <scope>NUCLEOTIDE SEQUENCE [LARGE SCALE GENOMIC DNA]</scope>
    <source>
        <strain evidence="10 11">CPCC 101601</strain>
    </source>
</reference>
<dbReference type="SMART" id="SM00382">
    <property type="entry name" value="AAA"/>
    <property type="match status" value="1"/>
</dbReference>
<keyword evidence="5" id="KW-0029">Amino-acid transport</keyword>
<evidence type="ECO:0000256" key="7">
    <source>
        <dbReference type="RuleBase" id="RU369116"/>
    </source>
</evidence>
<dbReference type="InterPro" id="IPR003593">
    <property type="entry name" value="AAA+_ATPase"/>
</dbReference>
<accession>A0ABU0VW92</accession>
<keyword evidence="6" id="KW-0129">CBS domain</keyword>
<dbReference type="SUPFAM" id="SSF52540">
    <property type="entry name" value="P-loop containing nucleoside triphosphate hydrolases"/>
    <property type="match status" value="1"/>
</dbReference>
<dbReference type="Proteomes" id="UP001239680">
    <property type="component" value="Unassembled WGS sequence"/>
</dbReference>
<evidence type="ECO:0000313" key="10">
    <source>
        <dbReference type="EMBL" id="MDQ2066012.1"/>
    </source>
</evidence>
<dbReference type="Gene3D" id="3.40.50.300">
    <property type="entry name" value="P-loop containing nucleotide triphosphate hydrolases"/>
    <property type="match status" value="1"/>
</dbReference>
<evidence type="ECO:0000256" key="4">
    <source>
        <dbReference type="ARBA" id="ARBA00022840"/>
    </source>
</evidence>
<dbReference type="InterPro" id="IPR027417">
    <property type="entry name" value="P-loop_NTPase"/>
</dbReference>
<keyword evidence="3 7" id="KW-0547">Nucleotide-binding</keyword>
<keyword evidence="7" id="KW-0472">Membrane</keyword>
<comment type="subunit">
    <text evidence="7">The complex is probably composed of two ATP-binding proteins, two transmembrane proteins and a solute-binding protein.</text>
</comment>
<dbReference type="GO" id="GO:0005524">
    <property type="term" value="F:ATP binding"/>
    <property type="evidence" value="ECO:0007669"/>
    <property type="project" value="UniProtKB-KW"/>
</dbReference>
<keyword evidence="2 7" id="KW-0813">Transport</keyword>
<dbReference type="Gene3D" id="3.10.580.10">
    <property type="entry name" value="CBS-domain"/>
    <property type="match status" value="1"/>
</dbReference>
<gene>
    <name evidence="10" type="ORF">Q9295_06495</name>
</gene>
<evidence type="ECO:0000256" key="5">
    <source>
        <dbReference type="ARBA" id="ARBA00022970"/>
    </source>
</evidence>
<comment type="subcellular location">
    <subcellularLocation>
        <location evidence="7">Cell inner membrane</location>
        <topology evidence="7">Peripheral membrane protein</topology>
    </subcellularLocation>
</comment>
<dbReference type="PANTHER" id="PTHR43869">
    <property type="entry name" value="GLYCINE BETAINE/PROLINE BETAINE TRANSPORT SYSTEM ATP-BINDING PROTEIN PROV"/>
    <property type="match status" value="1"/>
</dbReference>
<dbReference type="PROSITE" id="PS51371">
    <property type="entry name" value="CBS"/>
    <property type="match status" value="1"/>
</dbReference>
<comment type="caution">
    <text evidence="10">The sequence shown here is derived from an EMBL/GenBank/DDBJ whole genome shotgun (WGS) entry which is preliminary data.</text>
</comment>
<dbReference type="InterPro" id="IPR051921">
    <property type="entry name" value="ABC_osmolyte_uptake_ATP-bind"/>
</dbReference>
<dbReference type="InterPro" id="IPR003439">
    <property type="entry name" value="ABC_transporter-like_ATP-bd"/>
</dbReference>
<dbReference type="Pfam" id="PF00571">
    <property type="entry name" value="CBS"/>
    <property type="match status" value="1"/>
</dbReference>
<dbReference type="RefSeq" id="WP_306679708.1">
    <property type="nucleotide sequence ID" value="NZ_JAVDBT010000005.1"/>
</dbReference>
<dbReference type="NCBIfam" id="TIGR01186">
    <property type="entry name" value="proV"/>
    <property type="match status" value="1"/>
</dbReference>
<dbReference type="EC" id="7.6.2.9" evidence="7"/>
<dbReference type="PANTHER" id="PTHR43869:SF1">
    <property type="entry name" value="GLYCINE BETAINE_PROLINE BETAINE TRANSPORT SYSTEM ATP-BINDING PROTEIN PROV"/>
    <property type="match status" value="1"/>
</dbReference>
<name>A0ABU0VW92_9RHOB</name>
<comment type="similarity">
    <text evidence="1 7">Belongs to the ABC transporter superfamily.</text>
</comment>
<evidence type="ECO:0000256" key="1">
    <source>
        <dbReference type="ARBA" id="ARBA00005417"/>
    </source>
</evidence>
<dbReference type="InterPro" id="IPR005892">
    <property type="entry name" value="Gly-betaine_transp_ATP-bd"/>
</dbReference>
<evidence type="ECO:0000259" key="8">
    <source>
        <dbReference type="PROSITE" id="PS50893"/>
    </source>
</evidence>
<keyword evidence="4 7" id="KW-0067">ATP-binding</keyword>
<keyword evidence="7" id="KW-0997">Cell inner membrane</keyword>
<evidence type="ECO:0000256" key="2">
    <source>
        <dbReference type="ARBA" id="ARBA00022448"/>
    </source>
</evidence>
<dbReference type="PROSITE" id="PS50893">
    <property type="entry name" value="ABC_TRANSPORTER_2"/>
    <property type="match status" value="1"/>
</dbReference>
<dbReference type="PROSITE" id="PS00211">
    <property type="entry name" value="ABC_TRANSPORTER_1"/>
    <property type="match status" value="1"/>
</dbReference>
<keyword evidence="7" id="KW-1003">Cell membrane</keyword>
<dbReference type="EMBL" id="JAVDBT010000005">
    <property type="protein sequence ID" value="MDQ2066012.1"/>
    <property type="molecule type" value="Genomic_DNA"/>
</dbReference>
<dbReference type="Pfam" id="PF00005">
    <property type="entry name" value="ABC_tran"/>
    <property type="match status" value="1"/>
</dbReference>